<name>I4G3Q3_MICAE</name>
<evidence type="ECO:0000313" key="2">
    <source>
        <dbReference type="Proteomes" id="UP000003480"/>
    </source>
</evidence>
<gene>
    <name evidence="1" type="ORF">MICAC_3480008</name>
</gene>
<dbReference type="HOGENOM" id="CLU_3202025_0_0_3"/>
<dbReference type="Proteomes" id="UP000003480">
    <property type="component" value="Unassembled WGS sequence"/>
</dbReference>
<sequence length="45" mass="5310">MARKNFLIASKRSKAEKLVHLYGDIFRMITILSECDKMRIIIRLS</sequence>
<reference evidence="1 2" key="1">
    <citation type="submission" date="2012-04" db="EMBL/GenBank/DDBJ databases">
        <authorList>
            <person name="Genoscope - CEA"/>
        </authorList>
    </citation>
    <scope>NUCLEOTIDE SEQUENCE [LARGE SCALE GENOMIC DNA]</scope>
    <source>
        <strain evidence="1 2">9443</strain>
    </source>
</reference>
<proteinExistence type="predicted"/>
<comment type="caution">
    <text evidence="1">The sequence shown here is derived from an EMBL/GenBank/DDBJ whole genome shotgun (WGS) entry which is preliminary data.</text>
</comment>
<accession>I4G3Q3</accession>
<dbReference type="EMBL" id="CAIJ01000277">
    <property type="protein sequence ID" value="CCI02564.1"/>
    <property type="molecule type" value="Genomic_DNA"/>
</dbReference>
<organism evidence="1 2">
    <name type="scientific">Microcystis aeruginosa PCC 9443</name>
    <dbReference type="NCBI Taxonomy" id="1160281"/>
    <lineage>
        <taxon>Bacteria</taxon>
        <taxon>Bacillati</taxon>
        <taxon>Cyanobacteriota</taxon>
        <taxon>Cyanophyceae</taxon>
        <taxon>Oscillatoriophycideae</taxon>
        <taxon>Chroococcales</taxon>
        <taxon>Microcystaceae</taxon>
        <taxon>Microcystis</taxon>
    </lineage>
</organism>
<dbReference type="AlphaFoldDB" id="I4G3Q3"/>
<evidence type="ECO:0000313" key="1">
    <source>
        <dbReference type="EMBL" id="CCI02564.1"/>
    </source>
</evidence>
<protein>
    <submittedName>
        <fullName evidence="1">Uncharacterized protein</fullName>
    </submittedName>
</protein>